<gene>
    <name evidence="1" type="ORF">NX801_00265</name>
</gene>
<keyword evidence="2" id="KW-1185">Reference proteome</keyword>
<reference evidence="1" key="1">
    <citation type="submission" date="2022-08" db="EMBL/GenBank/DDBJ databases">
        <authorList>
            <person name="Somphong A."/>
            <person name="Phongsopitanun W."/>
        </authorList>
    </citation>
    <scope>NUCLEOTIDE SEQUENCE</scope>
    <source>
        <strain evidence="1">LP05-1</strain>
    </source>
</reference>
<organism evidence="1 2">
    <name type="scientific">Streptomyces pyxinae</name>
    <dbReference type="NCBI Taxonomy" id="2970734"/>
    <lineage>
        <taxon>Bacteria</taxon>
        <taxon>Bacillati</taxon>
        <taxon>Actinomycetota</taxon>
        <taxon>Actinomycetes</taxon>
        <taxon>Kitasatosporales</taxon>
        <taxon>Streptomycetaceae</taxon>
        <taxon>Streptomyces</taxon>
    </lineage>
</organism>
<dbReference type="Proteomes" id="UP001431313">
    <property type="component" value="Unassembled WGS sequence"/>
</dbReference>
<evidence type="ECO:0000313" key="1">
    <source>
        <dbReference type="EMBL" id="MCS0634122.1"/>
    </source>
</evidence>
<comment type="caution">
    <text evidence="1">The sequence shown here is derived from an EMBL/GenBank/DDBJ whole genome shotgun (WGS) entry which is preliminary data.</text>
</comment>
<dbReference type="RefSeq" id="WP_258784658.1">
    <property type="nucleotide sequence ID" value="NZ_JANUGQ010000001.1"/>
</dbReference>
<accession>A0ABT2C9Q0</accession>
<evidence type="ECO:0000313" key="2">
    <source>
        <dbReference type="Proteomes" id="UP001431313"/>
    </source>
</evidence>
<name>A0ABT2C9Q0_9ACTN</name>
<sequence length="105" mass="12661">MPPVRFGRGEPPLTEAERNRARNLDRIFRPPRPRLRDRVIRPLRWLEELWSRYVRHRELHRALDALRARVEATVPPEWKSPDHTDRCLRRLRADFARGERADPPS</sequence>
<dbReference type="EMBL" id="JANUGQ010000001">
    <property type="protein sequence ID" value="MCS0634122.1"/>
    <property type="molecule type" value="Genomic_DNA"/>
</dbReference>
<protein>
    <submittedName>
        <fullName evidence="1">Uncharacterized protein</fullName>
    </submittedName>
</protein>
<proteinExistence type="predicted"/>